<dbReference type="EMBL" id="SZPX01000004">
    <property type="protein sequence ID" value="TKI69595.1"/>
    <property type="molecule type" value="Genomic_DNA"/>
</dbReference>
<keyword evidence="3" id="KW-1185">Reference proteome</keyword>
<dbReference type="OrthoDB" id="9798905at2"/>
<dbReference type="Pfam" id="PF05494">
    <property type="entry name" value="MlaC"/>
    <property type="match status" value="1"/>
</dbReference>
<dbReference type="Gene3D" id="3.10.450.710">
    <property type="entry name" value="Tgt2/MlaC"/>
    <property type="match status" value="1"/>
</dbReference>
<dbReference type="RefSeq" id="WP_137013297.1">
    <property type="nucleotide sequence ID" value="NZ_SZPX01000004.1"/>
</dbReference>
<dbReference type="AlphaFoldDB" id="A0A4U2Z6U8"/>
<evidence type="ECO:0000256" key="1">
    <source>
        <dbReference type="SAM" id="SignalP"/>
    </source>
</evidence>
<accession>A0A4U2Z6U8</accession>
<feature type="signal peptide" evidence="1">
    <location>
        <begin position="1"/>
        <end position="23"/>
    </location>
</feature>
<dbReference type="InterPro" id="IPR042245">
    <property type="entry name" value="Tgt2/MlaC_sf"/>
</dbReference>
<evidence type="ECO:0000313" key="3">
    <source>
        <dbReference type="Proteomes" id="UP000309561"/>
    </source>
</evidence>
<comment type="caution">
    <text evidence="2">The sequence shown here is derived from an EMBL/GenBank/DDBJ whole genome shotgun (WGS) entry which is preliminary data.</text>
</comment>
<dbReference type="PANTHER" id="PTHR36573:SF1">
    <property type="entry name" value="INTERMEMBRANE PHOSPHOLIPID TRANSPORT SYSTEM BINDING PROTEIN MLAC"/>
    <property type="match status" value="1"/>
</dbReference>
<evidence type="ECO:0000313" key="2">
    <source>
        <dbReference type="EMBL" id="TKI69595.1"/>
    </source>
</evidence>
<dbReference type="InterPro" id="IPR008869">
    <property type="entry name" value="MlaC/ttg2D"/>
</dbReference>
<reference evidence="2 3" key="1">
    <citation type="submission" date="2019-04" db="EMBL/GenBank/DDBJ databases">
        <title>Sulfurimonas crateris sp. nov. a facultative anaerobic sulfur-oxidizing chemolithautotrophic bacterium isolated from a terrestrial mud vulcano.</title>
        <authorList>
            <person name="Ratnikova N.M."/>
            <person name="Slobodkin A.I."/>
            <person name="Merkel A.Y."/>
            <person name="Novikov A."/>
            <person name="Bonch-Osmolovskaya E.A."/>
            <person name="Slobodkina G.B."/>
        </authorList>
    </citation>
    <scope>NUCLEOTIDE SEQUENCE [LARGE SCALE GENOMIC DNA]</scope>
    <source>
        <strain evidence="2 3">SN118</strain>
    </source>
</reference>
<sequence length="200" mass="23114">MKSIFKKILAVLAPFILSYNLQADEQSELKSRFLNKIDEIIVIVENKNITKEQRNADIVKSISPMFDFELMAKLSLGSTWKELSASDAKRFVELYVERMKQSYSAKIDAYEGEKVEINKIQQPKSNRMAFFTDLVGKEEKLEIVYKFHKPSQSIQGKEDWLVYDVEILGVSILKTDRAQFKEFLRTKSIGELMDALAKQS</sequence>
<name>A0A4U2Z6U8_9BACT</name>
<dbReference type="Proteomes" id="UP000309561">
    <property type="component" value="Unassembled WGS sequence"/>
</dbReference>
<proteinExistence type="predicted"/>
<organism evidence="2 3">
    <name type="scientific">Sulfurimonas crateris</name>
    <dbReference type="NCBI Taxonomy" id="2574727"/>
    <lineage>
        <taxon>Bacteria</taxon>
        <taxon>Pseudomonadati</taxon>
        <taxon>Campylobacterota</taxon>
        <taxon>Epsilonproteobacteria</taxon>
        <taxon>Campylobacterales</taxon>
        <taxon>Sulfurimonadaceae</taxon>
        <taxon>Sulfurimonas</taxon>
    </lineage>
</organism>
<feature type="chain" id="PRO_5020905606" evidence="1">
    <location>
        <begin position="24"/>
        <end position="200"/>
    </location>
</feature>
<gene>
    <name evidence="2" type="ORF">FCU45_05935</name>
</gene>
<keyword evidence="1" id="KW-0732">Signal</keyword>
<protein>
    <submittedName>
        <fullName evidence="2">ABC transporter substrate-binding protein</fullName>
    </submittedName>
</protein>
<dbReference type="PANTHER" id="PTHR36573">
    <property type="entry name" value="INTERMEMBRANE PHOSPHOLIPID TRANSPORT SYSTEM BINDING PROTEIN MLAC"/>
    <property type="match status" value="1"/>
</dbReference>